<dbReference type="GO" id="GO:0008270">
    <property type="term" value="F:zinc ion binding"/>
    <property type="evidence" value="ECO:0007669"/>
    <property type="project" value="UniProtKB-UniRule"/>
</dbReference>
<dbReference type="InterPro" id="IPR048371">
    <property type="entry name" value="ZNHIT3_C"/>
</dbReference>
<comment type="subunit">
    <text evidence="10">Thyroid receptor interacting proteins (TRIPs) specifically interact with the ligand binding domain of the thyroid receptor (TR). Requires the presence of thyroid hormone for its interaction. Interacts with NUFIP1. Interacts (via HIT-type zinc finger) with the RUVBL1/RUVBL2 complex in the presence of ADP.</text>
</comment>
<dbReference type="PROSITE" id="PS51083">
    <property type="entry name" value="ZF_HIT"/>
    <property type="match status" value="1"/>
</dbReference>
<evidence type="ECO:0000256" key="8">
    <source>
        <dbReference type="ARBA" id="ARBA00022833"/>
    </source>
</evidence>
<keyword evidence="4" id="KW-0963">Cytoplasm</keyword>
<keyword evidence="9" id="KW-0539">Nucleus</keyword>
<keyword evidence="8" id="KW-0862">Zinc</keyword>
<protein>
    <recommendedName>
        <fullName evidence="3">Zinc finger HIT domain-containing protein 3</fullName>
    </recommendedName>
</protein>
<evidence type="ECO:0000313" key="13">
    <source>
        <dbReference type="EMBL" id="SVE92784.1"/>
    </source>
</evidence>
<name>A0A4Y7NJL5_9CRUS</name>
<evidence type="ECO:0000256" key="10">
    <source>
        <dbReference type="ARBA" id="ARBA00046946"/>
    </source>
</evidence>
<dbReference type="Pfam" id="PF21373">
    <property type="entry name" value="ZNHIT3_C"/>
    <property type="match status" value="1"/>
</dbReference>
<dbReference type="GO" id="GO:0005634">
    <property type="term" value="C:nucleus"/>
    <property type="evidence" value="ECO:0007669"/>
    <property type="project" value="UniProtKB-SubCell"/>
</dbReference>
<dbReference type="GO" id="GO:0000492">
    <property type="term" value="P:box C/D snoRNP assembly"/>
    <property type="evidence" value="ECO:0007669"/>
    <property type="project" value="TreeGrafter"/>
</dbReference>
<dbReference type="AlphaFoldDB" id="A0A4Y7NJL5"/>
<dbReference type="PANTHER" id="PTHR13483:SF11">
    <property type="entry name" value="ZINC FINGER HIT DOMAIN-CONTAINING PROTEIN 3"/>
    <property type="match status" value="1"/>
</dbReference>
<comment type="subcellular location">
    <subcellularLocation>
        <location evidence="2">Cytoplasm</location>
    </subcellularLocation>
    <subcellularLocation>
        <location evidence="1">Nucleus</location>
    </subcellularLocation>
</comment>
<feature type="domain" description="HIT-type" evidence="12">
    <location>
        <begin position="5"/>
        <end position="38"/>
    </location>
</feature>
<dbReference type="Gene3D" id="3.30.60.190">
    <property type="match status" value="1"/>
</dbReference>
<sequence>MTELCQLCNKAVFKYKCPTCYIKYCSLPCFKAHKETPCEKPSAPCPSENLPIEAVPLSYKFPTTDTVPIEKLQALANSEELKESISNPHVREILKSLVQSQNPKEDIENAMKEPIFLEFAHACLKVVEPEKFKPDIE</sequence>
<evidence type="ECO:0000256" key="2">
    <source>
        <dbReference type="ARBA" id="ARBA00004496"/>
    </source>
</evidence>
<gene>
    <name evidence="13" type="primary">EOG090X0JQ4</name>
</gene>
<dbReference type="GO" id="GO:0070761">
    <property type="term" value="C:pre-snoRNP complex"/>
    <property type="evidence" value="ECO:0007669"/>
    <property type="project" value="TreeGrafter"/>
</dbReference>
<reference evidence="13" key="1">
    <citation type="submission" date="2018-08" db="EMBL/GenBank/DDBJ databases">
        <authorList>
            <person name="Cornetti L."/>
        </authorList>
    </citation>
    <scope>NUCLEOTIDE SEQUENCE</scope>
    <source>
        <strain evidence="13">CH-H-2</strain>
    </source>
</reference>
<dbReference type="InterPro" id="IPR007529">
    <property type="entry name" value="Znf_HIT"/>
</dbReference>
<evidence type="ECO:0000256" key="7">
    <source>
        <dbReference type="ARBA" id="ARBA00022771"/>
    </source>
</evidence>
<dbReference type="GO" id="GO:0000463">
    <property type="term" value="P:maturation of LSU-rRNA from tricistronic rRNA transcript (SSU-rRNA, 5.8S rRNA, LSU-rRNA)"/>
    <property type="evidence" value="ECO:0007669"/>
    <property type="project" value="TreeGrafter"/>
</dbReference>
<dbReference type="InterPro" id="IPR051639">
    <property type="entry name" value="BCD1"/>
</dbReference>
<organism evidence="13">
    <name type="scientific">Megafenestra aurita</name>
    <dbReference type="NCBI Taxonomy" id="2291010"/>
    <lineage>
        <taxon>Eukaryota</taxon>
        <taxon>Metazoa</taxon>
        <taxon>Ecdysozoa</taxon>
        <taxon>Arthropoda</taxon>
        <taxon>Crustacea</taxon>
        <taxon>Branchiopoda</taxon>
        <taxon>Diplostraca</taxon>
        <taxon>Cladocera</taxon>
        <taxon>Anomopoda</taxon>
        <taxon>Daphniidae</taxon>
        <taxon>Megafenestra</taxon>
    </lineage>
</organism>
<dbReference type="EMBL" id="LR023165">
    <property type="protein sequence ID" value="SVE92784.1"/>
    <property type="molecule type" value="mRNA"/>
</dbReference>
<dbReference type="Pfam" id="PF04438">
    <property type="entry name" value="zf-HIT"/>
    <property type="match status" value="1"/>
</dbReference>
<keyword evidence="7 11" id="KW-0863">Zinc-finger</keyword>
<evidence type="ECO:0000256" key="3">
    <source>
        <dbReference type="ARBA" id="ARBA00021568"/>
    </source>
</evidence>
<keyword evidence="6" id="KW-0479">Metal-binding</keyword>
<dbReference type="CDD" id="cd23024">
    <property type="entry name" value="zf-HIT_ZNHIT2-3"/>
    <property type="match status" value="1"/>
</dbReference>
<evidence type="ECO:0000256" key="6">
    <source>
        <dbReference type="ARBA" id="ARBA00022723"/>
    </source>
</evidence>
<proteinExistence type="evidence at transcript level"/>
<evidence type="ECO:0000256" key="11">
    <source>
        <dbReference type="PROSITE-ProRule" id="PRU00453"/>
    </source>
</evidence>
<evidence type="ECO:0000256" key="9">
    <source>
        <dbReference type="ARBA" id="ARBA00023242"/>
    </source>
</evidence>
<evidence type="ECO:0000259" key="12">
    <source>
        <dbReference type="PROSITE" id="PS51083"/>
    </source>
</evidence>
<evidence type="ECO:0000256" key="4">
    <source>
        <dbReference type="ARBA" id="ARBA00022490"/>
    </source>
</evidence>
<accession>A0A4Y7NJL5</accession>
<dbReference type="SUPFAM" id="SSF144232">
    <property type="entry name" value="HIT/MYND zinc finger-like"/>
    <property type="match status" value="1"/>
</dbReference>
<evidence type="ECO:0000256" key="1">
    <source>
        <dbReference type="ARBA" id="ARBA00004123"/>
    </source>
</evidence>
<keyword evidence="5" id="KW-0597">Phosphoprotein</keyword>
<dbReference type="GO" id="GO:0048254">
    <property type="term" value="P:snoRNA localization"/>
    <property type="evidence" value="ECO:0007669"/>
    <property type="project" value="TreeGrafter"/>
</dbReference>
<dbReference type="PANTHER" id="PTHR13483">
    <property type="entry name" value="BOX C_D SNORNA PROTEIN 1-RELATED"/>
    <property type="match status" value="1"/>
</dbReference>
<dbReference type="GO" id="GO:0005737">
    <property type="term" value="C:cytoplasm"/>
    <property type="evidence" value="ECO:0007669"/>
    <property type="project" value="UniProtKB-SubCell"/>
</dbReference>
<evidence type="ECO:0000256" key="5">
    <source>
        <dbReference type="ARBA" id="ARBA00022553"/>
    </source>
</evidence>